<feature type="region of interest" description="Disordered" evidence="1">
    <location>
        <begin position="26"/>
        <end position="58"/>
    </location>
</feature>
<feature type="region of interest" description="Disordered" evidence="1">
    <location>
        <begin position="81"/>
        <end position="121"/>
    </location>
</feature>
<evidence type="ECO:0000313" key="4">
    <source>
        <dbReference type="Proteomes" id="UP001209878"/>
    </source>
</evidence>
<organism evidence="3 4">
    <name type="scientific">Ridgeia piscesae</name>
    <name type="common">Tubeworm</name>
    <dbReference type="NCBI Taxonomy" id="27915"/>
    <lineage>
        <taxon>Eukaryota</taxon>
        <taxon>Metazoa</taxon>
        <taxon>Spiralia</taxon>
        <taxon>Lophotrochozoa</taxon>
        <taxon>Annelida</taxon>
        <taxon>Polychaeta</taxon>
        <taxon>Sedentaria</taxon>
        <taxon>Canalipalpata</taxon>
        <taxon>Sabellida</taxon>
        <taxon>Siboglinidae</taxon>
        <taxon>Ridgeia</taxon>
    </lineage>
</organism>
<feature type="region of interest" description="Disordered" evidence="1">
    <location>
        <begin position="186"/>
        <end position="284"/>
    </location>
</feature>
<feature type="compositionally biased region" description="Polar residues" evidence="1">
    <location>
        <begin position="669"/>
        <end position="689"/>
    </location>
</feature>
<accession>A0AAD9UG49</accession>
<comment type="caution">
    <text evidence="3">The sequence shown here is derived from an EMBL/GenBank/DDBJ whole genome shotgun (WGS) entry which is preliminary data.</text>
</comment>
<keyword evidence="2" id="KW-0472">Membrane</keyword>
<feature type="transmembrane region" description="Helical" evidence="2">
    <location>
        <begin position="527"/>
        <end position="549"/>
    </location>
</feature>
<dbReference type="Proteomes" id="UP001209878">
    <property type="component" value="Unassembled WGS sequence"/>
</dbReference>
<proteinExistence type="predicted"/>
<feature type="compositionally biased region" description="Acidic residues" evidence="1">
    <location>
        <begin position="691"/>
        <end position="702"/>
    </location>
</feature>
<dbReference type="EMBL" id="JAODUO010000143">
    <property type="protein sequence ID" value="KAK2188121.1"/>
    <property type="molecule type" value="Genomic_DNA"/>
</dbReference>
<name>A0AAD9UG49_RIDPI</name>
<feature type="compositionally biased region" description="Low complexity" evidence="1">
    <location>
        <begin position="49"/>
        <end position="58"/>
    </location>
</feature>
<feature type="compositionally biased region" description="Basic and acidic residues" evidence="1">
    <location>
        <begin position="641"/>
        <end position="665"/>
    </location>
</feature>
<feature type="compositionally biased region" description="Basic and acidic residues" evidence="1">
    <location>
        <begin position="104"/>
        <end position="114"/>
    </location>
</feature>
<keyword evidence="2" id="KW-1133">Transmembrane helix</keyword>
<evidence type="ECO:0000256" key="1">
    <source>
        <dbReference type="SAM" id="MobiDB-lite"/>
    </source>
</evidence>
<gene>
    <name evidence="3" type="ORF">NP493_141g04013</name>
</gene>
<feature type="compositionally biased region" description="Low complexity" evidence="1">
    <location>
        <begin position="191"/>
        <end position="284"/>
    </location>
</feature>
<evidence type="ECO:0000313" key="3">
    <source>
        <dbReference type="EMBL" id="KAK2188121.1"/>
    </source>
</evidence>
<feature type="compositionally biased region" description="Pro residues" evidence="1">
    <location>
        <begin position="31"/>
        <end position="40"/>
    </location>
</feature>
<sequence>MYTSNTTHGLSTYYKLTVPVAEHWCRASESPDPPQDPPQPQGNNSQTDTSLSPSVSVTQTVTQAVTQPLTVVTPPVTQAATQEVKDSVSHAPTSVEPAGTVSRHSSDVDTDTKRSTPSGTTLVTMTTTDVTTPVLVTVKTSDIVTSSVLPSSMSMLSPALSVSVNISVTRTYDVTSTNTVSPAVTDATQNVSSSRVSPELSSSTVLPKVSSSSVSPNMSSSSVAPELSSSTVLPKVSSSSVSPNMSSSSVSPTRVSPDVSSSSVTPNMSSSSVSPKVSPSTSLVSLPSDVSLVQAIVTSILPNMSTVLISSSVEVSTQPSDTLNTSTVPDIDGSVTTVESMSPTVTPPISTPTVTLDNMTSVINVSTSGTTDTMSTVVDTSTLLTRPTEPGVETTTTAVTPTDRVYKLTFDGNCSLLDLPGFREQFVKVLSSLIKIKFKITDNSLKIAKNIKCGSLTVEVQIFNLTDPSLDNKMETLSSINVTAANVTFYITLLKVALVPATEAMSPTTEAVTPTTERPFLYQFDKLLVIVFSIVGGTLLVLAIVVAFYSCRTRRHKSFDLGDTPTANVRLEDFTLTKMTRSHPMYSDQGVIVSLEPHDTNSDTKAVSPGSVYQGQQGYFPKTTGPLSTFQPQRLVAVENGGDRMDGGQDDRHGDRAVTGRHGSDENLTDTFQAVSPSRTGFDNPSFSSEDILDSGTDDNVEDLQQPSELTEGATPF</sequence>
<keyword evidence="4" id="KW-1185">Reference proteome</keyword>
<feature type="region of interest" description="Disordered" evidence="1">
    <location>
        <begin position="640"/>
        <end position="717"/>
    </location>
</feature>
<reference evidence="3" key="1">
    <citation type="journal article" date="2023" name="Mol. Biol. Evol.">
        <title>Third-Generation Sequencing Reveals the Adaptive Role of the Epigenome in Three Deep-Sea Polychaetes.</title>
        <authorList>
            <person name="Perez M."/>
            <person name="Aroh O."/>
            <person name="Sun Y."/>
            <person name="Lan Y."/>
            <person name="Juniper S.K."/>
            <person name="Young C.R."/>
            <person name="Angers B."/>
            <person name="Qian P.Y."/>
        </authorList>
    </citation>
    <scope>NUCLEOTIDE SEQUENCE</scope>
    <source>
        <strain evidence="3">R07B-5</strain>
    </source>
</reference>
<dbReference type="AlphaFoldDB" id="A0AAD9UG49"/>
<protein>
    <submittedName>
        <fullName evidence="3">Uncharacterized protein</fullName>
    </submittedName>
</protein>
<keyword evidence="2" id="KW-0812">Transmembrane</keyword>
<evidence type="ECO:0000256" key="2">
    <source>
        <dbReference type="SAM" id="Phobius"/>
    </source>
</evidence>